<dbReference type="GO" id="GO:0005886">
    <property type="term" value="C:plasma membrane"/>
    <property type="evidence" value="ECO:0007669"/>
    <property type="project" value="UniProtKB-SubCell"/>
</dbReference>
<dbReference type="InterPro" id="IPR051539">
    <property type="entry name" value="T4SS-coupling_protein"/>
</dbReference>
<gene>
    <name evidence="8" type="primary">traD</name>
    <name evidence="8" type="ORF">DLNHIDIE_00788</name>
</gene>
<feature type="domain" description="Type IV secretion system coupling protein TraD DNA-binding" evidence="7">
    <location>
        <begin position="49"/>
        <end position="457"/>
    </location>
</feature>
<evidence type="ECO:0000256" key="1">
    <source>
        <dbReference type="ARBA" id="ARBA00004651"/>
    </source>
</evidence>
<evidence type="ECO:0000256" key="5">
    <source>
        <dbReference type="ARBA" id="ARBA00023136"/>
    </source>
</evidence>
<dbReference type="SUPFAM" id="SSF52540">
    <property type="entry name" value="P-loop containing nucleoside triphosphate hydrolases"/>
    <property type="match status" value="1"/>
</dbReference>
<dbReference type="EMBL" id="SZUV01000001">
    <property type="protein sequence ID" value="TQN50927.1"/>
    <property type="molecule type" value="Genomic_DNA"/>
</dbReference>
<evidence type="ECO:0000256" key="6">
    <source>
        <dbReference type="SAM" id="MobiDB-lite"/>
    </source>
</evidence>
<accession>A0A543Q3L8</accession>
<evidence type="ECO:0000259" key="7">
    <source>
        <dbReference type="Pfam" id="PF10412"/>
    </source>
</evidence>
<keyword evidence="5" id="KW-0472">Membrane</keyword>
<reference evidence="8 9" key="1">
    <citation type="submission" date="2019-03" db="EMBL/GenBank/DDBJ databases">
        <title>New insights into Acidothiobacillus thiooxidans sulfur metabolism through coupled gene expression, solution geochemistry, microscopy and spectroscopy analyses.</title>
        <authorList>
            <person name="Camacho D."/>
            <person name="Frazao R."/>
            <person name="Fouillen A."/>
            <person name="Nanci A."/>
            <person name="Lang B.F."/>
            <person name="Apte S.C."/>
            <person name="Baron C."/>
            <person name="Warren L.A."/>
        </authorList>
    </citation>
    <scope>NUCLEOTIDE SEQUENCE [LARGE SCALE GENOMIC DNA]</scope>
    <source>
        <strain evidence="8 9">ATCC 19377</strain>
    </source>
</reference>
<comment type="caution">
    <text evidence="8">The sequence shown here is derived from an EMBL/GenBank/DDBJ whole genome shotgun (WGS) entry which is preliminary data.</text>
</comment>
<evidence type="ECO:0000313" key="8">
    <source>
        <dbReference type="EMBL" id="TQN50927.1"/>
    </source>
</evidence>
<dbReference type="InterPro" id="IPR019476">
    <property type="entry name" value="T4SS_TraD_DNA-bd"/>
</dbReference>
<proteinExistence type="predicted"/>
<dbReference type="PANTHER" id="PTHR37937">
    <property type="entry name" value="CONJUGATIVE TRANSFER: DNA TRANSPORT"/>
    <property type="match status" value="1"/>
</dbReference>
<dbReference type="Gene3D" id="3.40.50.300">
    <property type="entry name" value="P-loop containing nucleotide triphosphate hydrolases"/>
    <property type="match status" value="2"/>
</dbReference>
<dbReference type="AlphaFoldDB" id="A0A543Q3L8"/>
<feature type="compositionally biased region" description="Polar residues" evidence="6">
    <location>
        <begin position="377"/>
        <end position="390"/>
    </location>
</feature>
<organism evidence="8 9">
    <name type="scientific">Acidithiobacillus thiooxidans ATCC 19377</name>
    <dbReference type="NCBI Taxonomy" id="637390"/>
    <lineage>
        <taxon>Bacteria</taxon>
        <taxon>Pseudomonadati</taxon>
        <taxon>Pseudomonadota</taxon>
        <taxon>Acidithiobacillia</taxon>
        <taxon>Acidithiobacillales</taxon>
        <taxon>Acidithiobacillaceae</taxon>
        <taxon>Acidithiobacillus</taxon>
    </lineage>
</organism>
<name>A0A543Q3L8_ACITH</name>
<keyword evidence="4" id="KW-1133">Transmembrane helix</keyword>
<comment type="subcellular location">
    <subcellularLocation>
        <location evidence="1">Cell membrane</location>
        <topology evidence="1">Multi-pass membrane protein</topology>
    </subcellularLocation>
</comment>
<evidence type="ECO:0000256" key="4">
    <source>
        <dbReference type="ARBA" id="ARBA00022989"/>
    </source>
</evidence>
<feature type="region of interest" description="Disordered" evidence="6">
    <location>
        <begin position="372"/>
        <end position="393"/>
    </location>
</feature>
<evidence type="ECO:0000313" key="9">
    <source>
        <dbReference type="Proteomes" id="UP000315403"/>
    </source>
</evidence>
<dbReference type="Proteomes" id="UP000315403">
    <property type="component" value="Unassembled WGS sequence"/>
</dbReference>
<dbReference type="PANTHER" id="PTHR37937:SF1">
    <property type="entry name" value="CONJUGATIVE TRANSFER: DNA TRANSPORT"/>
    <property type="match status" value="1"/>
</dbReference>
<sequence length="489" mass="53827">MALIDGLGNAGPAQQTSTQDHHIRGTAVEDATDPVVQQALWQSLQPGQLQMGFVPVPFRDEQQHFLLAGAPGTGKSLTLKWLLGGIQRRGEKALVYDPVGDMVSLFYRPGFDIILNPLDQRDAGWYPWGDLAQHELASFAKTIIPDPQGQADPFWSMAGQAIVQALFRHCKTIDEVLRLAVMADQDELKAVIQKAGLIGLVGPDKTFAGVRATLAAPLHKLGALRNVTLEEYAKGETFRIKEWVRNDNDRRWVFLLSNKSQFETLSPLLTLWTDIVVRAALSATPSPDRRIWLSLDELPSLGKLAALGPAMAEGRKYGLTAILGLQTIQQLRQIYGKEEASVLYGLPKNRLILRINDQETADEMSKELGEYQRRRVTTSVNQSTNQSISRGTTLGGFGGGLGDSLLEGAFGSRNTTHTMGTSQGSSTSESLVIERAVLPSEIMQLPDLHGYVKTGGETCRVILPVPNQPWVESQPQHLPAKMRQMPWER</sequence>
<dbReference type="InterPro" id="IPR027417">
    <property type="entry name" value="P-loop_NTPase"/>
</dbReference>
<dbReference type="Pfam" id="PF10412">
    <property type="entry name" value="TrwB_AAD_bind"/>
    <property type="match status" value="1"/>
</dbReference>
<dbReference type="CDD" id="cd01127">
    <property type="entry name" value="TrwB_TraG_TraD_VirD4"/>
    <property type="match status" value="1"/>
</dbReference>
<evidence type="ECO:0000256" key="2">
    <source>
        <dbReference type="ARBA" id="ARBA00022475"/>
    </source>
</evidence>
<evidence type="ECO:0000256" key="3">
    <source>
        <dbReference type="ARBA" id="ARBA00022692"/>
    </source>
</evidence>
<protein>
    <submittedName>
        <fullName evidence="8">Coupling protein TraD</fullName>
    </submittedName>
</protein>
<keyword evidence="3" id="KW-0812">Transmembrane</keyword>
<keyword evidence="2" id="KW-1003">Cell membrane</keyword>